<evidence type="ECO:0000313" key="2">
    <source>
        <dbReference type="Proteomes" id="UP000822688"/>
    </source>
</evidence>
<proteinExistence type="predicted"/>
<keyword evidence="2" id="KW-1185">Reference proteome</keyword>
<dbReference type="EMBL" id="CM026433">
    <property type="protein sequence ID" value="KAG0555652.1"/>
    <property type="molecule type" value="Genomic_DNA"/>
</dbReference>
<dbReference type="AlphaFoldDB" id="A0A8T0GEL7"/>
<dbReference type="InterPro" id="IPR012511">
    <property type="entry name" value="AdoMetDC_leader"/>
</dbReference>
<dbReference type="OrthoDB" id="1883487at2759"/>
<protein>
    <submittedName>
        <fullName evidence="1">Uncharacterized protein</fullName>
    </submittedName>
</protein>
<sequence length="48" mass="5305">METKGGKKSKSSIQYESPLGYVIEDVRPHGGSEKFRTAAYSNCVRKPS</sequence>
<dbReference type="Proteomes" id="UP000822688">
    <property type="component" value="Chromosome 12"/>
</dbReference>
<comment type="caution">
    <text evidence="1">The sequence shown here is derived from an EMBL/GenBank/DDBJ whole genome shotgun (WGS) entry which is preliminary data.</text>
</comment>
<gene>
    <name evidence="1" type="ORF">KC19_12G185500</name>
</gene>
<evidence type="ECO:0000313" key="1">
    <source>
        <dbReference type="EMBL" id="KAG0555652.1"/>
    </source>
</evidence>
<name>A0A8T0GEL7_CERPU</name>
<reference evidence="1" key="1">
    <citation type="submission" date="2020-06" db="EMBL/GenBank/DDBJ databases">
        <title>WGS assembly of Ceratodon purpureus strain R40.</title>
        <authorList>
            <person name="Carey S.B."/>
            <person name="Jenkins J."/>
            <person name="Shu S."/>
            <person name="Lovell J.T."/>
            <person name="Sreedasyam A."/>
            <person name="Maumus F."/>
            <person name="Tiley G.P."/>
            <person name="Fernandez-Pozo N."/>
            <person name="Barry K."/>
            <person name="Chen C."/>
            <person name="Wang M."/>
            <person name="Lipzen A."/>
            <person name="Daum C."/>
            <person name="Saski C.A."/>
            <person name="Payton A.C."/>
            <person name="Mcbreen J.C."/>
            <person name="Conrad R.E."/>
            <person name="Kollar L.M."/>
            <person name="Olsson S."/>
            <person name="Huttunen S."/>
            <person name="Landis J.B."/>
            <person name="Wickett N.J."/>
            <person name="Johnson M.G."/>
            <person name="Rensing S.A."/>
            <person name="Grimwood J."/>
            <person name="Schmutz J."/>
            <person name="Mcdaniel S.F."/>
        </authorList>
    </citation>
    <scope>NUCLEOTIDE SEQUENCE</scope>
    <source>
        <strain evidence="1">R40</strain>
    </source>
</reference>
<dbReference type="PANTHER" id="PTHR35727">
    <property type="entry name" value="BNAA05G33520D PROTEIN"/>
    <property type="match status" value="1"/>
</dbReference>
<accession>A0A8T0GEL7</accession>
<organism evidence="1 2">
    <name type="scientific">Ceratodon purpureus</name>
    <name type="common">Fire moss</name>
    <name type="synonym">Dicranum purpureum</name>
    <dbReference type="NCBI Taxonomy" id="3225"/>
    <lineage>
        <taxon>Eukaryota</taxon>
        <taxon>Viridiplantae</taxon>
        <taxon>Streptophyta</taxon>
        <taxon>Embryophyta</taxon>
        <taxon>Bryophyta</taxon>
        <taxon>Bryophytina</taxon>
        <taxon>Bryopsida</taxon>
        <taxon>Dicranidae</taxon>
        <taxon>Pseudoditrichales</taxon>
        <taxon>Ditrichaceae</taxon>
        <taxon>Ceratodon</taxon>
    </lineage>
</organism>
<dbReference type="PANTHER" id="PTHR35727:SF7">
    <property type="entry name" value="S-ADENOSYLMETHIONINE DECARBOXYLASE PROENZYME"/>
    <property type="match status" value="1"/>
</dbReference>
<dbReference type="Pfam" id="PF08132">
    <property type="entry name" value="AdoMetDC_leader"/>
    <property type="match status" value="1"/>
</dbReference>